<dbReference type="InterPro" id="IPR006158">
    <property type="entry name" value="Cobalamin-bd"/>
</dbReference>
<keyword evidence="3" id="KW-0479">Metal-binding</keyword>
<dbReference type="GO" id="GO:0046872">
    <property type="term" value="F:metal ion binding"/>
    <property type="evidence" value="ECO:0007669"/>
    <property type="project" value="UniProtKB-KW"/>
</dbReference>
<evidence type="ECO:0000313" key="7">
    <source>
        <dbReference type="EMBL" id="QOY85164.1"/>
    </source>
</evidence>
<dbReference type="Pfam" id="PF02310">
    <property type="entry name" value="B12-binding"/>
    <property type="match status" value="1"/>
</dbReference>
<keyword evidence="2" id="KW-0949">S-adenosyl-L-methionine</keyword>
<dbReference type="InterPro" id="IPR023404">
    <property type="entry name" value="rSAM_horseshoe"/>
</dbReference>
<dbReference type="PROSITE" id="PS51918">
    <property type="entry name" value="RADICAL_SAM"/>
    <property type="match status" value="1"/>
</dbReference>
<evidence type="ECO:0000256" key="4">
    <source>
        <dbReference type="ARBA" id="ARBA00023004"/>
    </source>
</evidence>
<dbReference type="SMART" id="SM00729">
    <property type="entry name" value="Elp3"/>
    <property type="match status" value="1"/>
</dbReference>
<keyword evidence="8" id="KW-1185">Reference proteome</keyword>
<dbReference type="GO" id="GO:0031419">
    <property type="term" value="F:cobalamin binding"/>
    <property type="evidence" value="ECO:0007669"/>
    <property type="project" value="InterPro"/>
</dbReference>
<feature type="domain" description="Radical SAM core" evidence="6">
    <location>
        <begin position="154"/>
        <end position="378"/>
    </location>
</feature>
<dbReference type="SUPFAM" id="SSF102114">
    <property type="entry name" value="Radical SAM enzymes"/>
    <property type="match status" value="1"/>
</dbReference>
<dbReference type="GO" id="GO:0005829">
    <property type="term" value="C:cytosol"/>
    <property type="evidence" value="ECO:0007669"/>
    <property type="project" value="TreeGrafter"/>
</dbReference>
<dbReference type="NCBIfam" id="NF040546">
    <property type="entry name" value="rSAM_CUAEP"/>
    <property type="match status" value="1"/>
</dbReference>
<dbReference type="GO" id="GO:0003824">
    <property type="term" value="F:catalytic activity"/>
    <property type="evidence" value="ECO:0007669"/>
    <property type="project" value="InterPro"/>
</dbReference>
<sequence length="439" mass="48765">MRVVLVSTYELGRQPFGLASPAAWLRARGHEVTCADLTVGLLPAKAVREADCIAFHLPMHTATRMALPVLERVRDANPSVRLVAYGLYAPLNAEHLRELGVHDIIGGEFESGLVEAVEGRLAGALIQLERQAFAVPDRTTLPKLERYAHLHVNGERRTVGYTEASRGCKHLCRHCPVVPVYNGVFRVVPAEIVLEDIRRQASAGARHITFGDPDFLNGPTHAMRIVEALHQEWPELTYDATIKVEHLLKHRALLPALARTGCVLITTAVESTEDLVLEKLDKRHTRADFLAALVLAREAGLHLNPTFVPFTPWTTLEGYRDLLALLLETGLASHVAPIQLALRLLIPAHSLILSLPEVEPLLEGFDPAGLLHRWHHPDPDVDELARGVFDLVASRQRAANPPHEIFRQIWQLVHGAAPPENFDLIPRAAVPYLDEPWYC</sequence>
<dbReference type="EMBL" id="CP063849">
    <property type="protein sequence ID" value="QOY85164.1"/>
    <property type="molecule type" value="Genomic_DNA"/>
</dbReference>
<dbReference type="Gene3D" id="3.80.30.20">
    <property type="entry name" value="tm_1862 like domain"/>
    <property type="match status" value="1"/>
</dbReference>
<accession>A0A7S7SHN8</accession>
<name>A0A7S7SHN8_PALFE</name>
<proteinExistence type="predicted"/>
<dbReference type="SFLD" id="SFLDG01082">
    <property type="entry name" value="B12-binding_domain_containing"/>
    <property type="match status" value="1"/>
</dbReference>
<dbReference type="SFLD" id="SFLDS00029">
    <property type="entry name" value="Radical_SAM"/>
    <property type="match status" value="1"/>
</dbReference>
<evidence type="ECO:0000256" key="3">
    <source>
        <dbReference type="ARBA" id="ARBA00022723"/>
    </source>
</evidence>
<evidence type="ECO:0000256" key="2">
    <source>
        <dbReference type="ARBA" id="ARBA00022691"/>
    </source>
</evidence>
<dbReference type="PANTHER" id="PTHR43409">
    <property type="entry name" value="ANAEROBIC MAGNESIUM-PROTOPORPHYRIN IX MONOMETHYL ESTER CYCLASE-RELATED"/>
    <property type="match status" value="1"/>
</dbReference>
<dbReference type="PANTHER" id="PTHR43409:SF7">
    <property type="entry name" value="BLL1977 PROTEIN"/>
    <property type="match status" value="1"/>
</dbReference>
<dbReference type="InterPro" id="IPR058240">
    <property type="entry name" value="rSAM_sf"/>
</dbReference>
<dbReference type="RefSeq" id="WP_194446834.1">
    <property type="nucleotide sequence ID" value="NZ_CP063849.1"/>
</dbReference>
<gene>
    <name evidence="7" type="ORF">IRI77_20220</name>
</gene>
<dbReference type="InterPro" id="IPR051198">
    <property type="entry name" value="BchE-like"/>
</dbReference>
<keyword evidence="5" id="KW-0411">Iron-sulfur</keyword>
<protein>
    <submittedName>
        <fullName evidence="7">Radical SAM protein</fullName>
    </submittedName>
</protein>
<dbReference type="AlphaFoldDB" id="A0A7S7SHN8"/>
<dbReference type="KEGG" id="pfer:IRI77_20220"/>
<evidence type="ECO:0000313" key="8">
    <source>
        <dbReference type="Proteomes" id="UP000593892"/>
    </source>
</evidence>
<reference evidence="7 8" key="1">
    <citation type="submission" date="2020-10" db="EMBL/GenBank/DDBJ databases">
        <title>Complete genome sequence of Paludibaculum fermentans P105T, a facultatively anaerobic acidobacterium capable of dissimilatory Fe(III) reduction.</title>
        <authorList>
            <person name="Dedysh S.N."/>
            <person name="Beletsky A.V."/>
            <person name="Kulichevskaya I.S."/>
            <person name="Mardanov A.V."/>
            <person name="Ravin N.V."/>
        </authorList>
    </citation>
    <scope>NUCLEOTIDE SEQUENCE [LARGE SCALE GENOMIC DNA]</scope>
    <source>
        <strain evidence="7 8">P105</strain>
    </source>
</reference>
<dbReference type="GO" id="GO:0051536">
    <property type="term" value="F:iron-sulfur cluster binding"/>
    <property type="evidence" value="ECO:0007669"/>
    <property type="project" value="UniProtKB-KW"/>
</dbReference>
<evidence type="ECO:0000259" key="6">
    <source>
        <dbReference type="PROSITE" id="PS51918"/>
    </source>
</evidence>
<dbReference type="Pfam" id="PF04055">
    <property type="entry name" value="Radical_SAM"/>
    <property type="match status" value="1"/>
</dbReference>
<dbReference type="InterPro" id="IPR054699">
    <property type="entry name" value="rSAM_CUAEP"/>
</dbReference>
<dbReference type="InterPro" id="IPR006638">
    <property type="entry name" value="Elp3/MiaA/NifB-like_rSAM"/>
</dbReference>
<dbReference type="CDD" id="cd01335">
    <property type="entry name" value="Radical_SAM"/>
    <property type="match status" value="1"/>
</dbReference>
<evidence type="ECO:0000256" key="5">
    <source>
        <dbReference type="ARBA" id="ARBA00023014"/>
    </source>
</evidence>
<comment type="cofactor">
    <cofactor evidence="1">
        <name>[4Fe-4S] cluster</name>
        <dbReference type="ChEBI" id="CHEBI:49883"/>
    </cofactor>
</comment>
<evidence type="ECO:0000256" key="1">
    <source>
        <dbReference type="ARBA" id="ARBA00001966"/>
    </source>
</evidence>
<dbReference type="InterPro" id="IPR007197">
    <property type="entry name" value="rSAM"/>
</dbReference>
<organism evidence="7 8">
    <name type="scientific">Paludibaculum fermentans</name>
    <dbReference type="NCBI Taxonomy" id="1473598"/>
    <lineage>
        <taxon>Bacteria</taxon>
        <taxon>Pseudomonadati</taxon>
        <taxon>Acidobacteriota</taxon>
        <taxon>Terriglobia</taxon>
        <taxon>Bryobacterales</taxon>
        <taxon>Bryobacteraceae</taxon>
        <taxon>Paludibaculum</taxon>
    </lineage>
</organism>
<keyword evidence="4" id="KW-0408">Iron</keyword>
<dbReference type="Proteomes" id="UP000593892">
    <property type="component" value="Chromosome"/>
</dbReference>